<accession>W4FAQ2</accession>
<dbReference type="GeneID" id="20821265"/>
<dbReference type="EMBL" id="KI913561">
    <property type="protein sequence ID" value="ETV63798.1"/>
    <property type="molecule type" value="Genomic_DNA"/>
</dbReference>
<evidence type="ECO:0000313" key="1">
    <source>
        <dbReference type="EMBL" id="ETV63798.1"/>
    </source>
</evidence>
<organism evidence="1">
    <name type="scientific">Aphanomyces astaci</name>
    <name type="common">Crayfish plague agent</name>
    <dbReference type="NCBI Taxonomy" id="112090"/>
    <lineage>
        <taxon>Eukaryota</taxon>
        <taxon>Sar</taxon>
        <taxon>Stramenopiles</taxon>
        <taxon>Oomycota</taxon>
        <taxon>Saprolegniomycetes</taxon>
        <taxon>Saprolegniales</taxon>
        <taxon>Verrucalvaceae</taxon>
        <taxon>Aphanomyces</taxon>
    </lineage>
</organism>
<sequence length="84" mass="9218">MNTCIILHNMIVENERGNYKLMQDLEFDQATMAAADAAKIVVRAAADVVDGSIAAMASRSAASRNSQLFKQLQSDLVTHLWAHK</sequence>
<proteinExistence type="predicted"/>
<name>W4FAQ2_APHAT</name>
<gene>
    <name evidence="1" type="ORF">H257_19269</name>
</gene>
<dbReference type="AlphaFoldDB" id="W4FAQ2"/>
<dbReference type="RefSeq" id="XP_009846717.1">
    <property type="nucleotide sequence ID" value="XM_009848415.1"/>
</dbReference>
<dbReference type="VEuPathDB" id="FungiDB:H257_19269"/>
<feature type="non-terminal residue" evidence="1">
    <location>
        <position position="84"/>
    </location>
</feature>
<protein>
    <submittedName>
        <fullName evidence="1">Uncharacterized protein</fullName>
    </submittedName>
</protein>
<reference evidence="1" key="1">
    <citation type="submission" date="2013-12" db="EMBL/GenBank/DDBJ databases">
        <title>The Genome Sequence of Aphanomyces astaci APO3.</title>
        <authorList>
            <consortium name="The Broad Institute Genomics Platform"/>
            <person name="Russ C."/>
            <person name="Tyler B."/>
            <person name="van West P."/>
            <person name="Dieguez-Uribeondo J."/>
            <person name="Young S.K."/>
            <person name="Zeng Q."/>
            <person name="Gargeya S."/>
            <person name="Fitzgerald M."/>
            <person name="Abouelleil A."/>
            <person name="Alvarado L."/>
            <person name="Chapman S.B."/>
            <person name="Gainer-Dewar J."/>
            <person name="Goldberg J."/>
            <person name="Griggs A."/>
            <person name="Gujja S."/>
            <person name="Hansen M."/>
            <person name="Howarth C."/>
            <person name="Imamovic A."/>
            <person name="Ireland A."/>
            <person name="Larimer J."/>
            <person name="McCowan C."/>
            <person name="Murphy C."/>
            <person name="Pearson M."/>
            <person name="Poon T.W."/>
            <person name="Priest M."/>
            <person name="Roberts A."/>
            <person name="Saif S."/>
            <person name="Shea T."/>
            <person name="Sykes S."/>
            <person name="Wortman J."/>
            <person name="Nusbaum C."/>
            <person name="Birren B."/>
        </authorList>
    </citation>
    <scope>NUCLEOTIDE SEQUENCE [LARGE SCALE GENOMIC DNA]</scope>
    <source>
        <strain evidence="1">APO3</strain>
    </source>
</reference>